<reference evidence="2 3" key="1">
    <citation type="submission" date="2020-12" db="EMBL/GenBank/DDBJ databases">
        <title>Effect of drift, selection, and recombination on the evolution of hybrid genomes in Candida yeast pathogens.</title>
        <authorList>
            <person name="Mixao V."/>
            <person name="Ksiezopolska E."/>
            <person name="Saus E."/>
            <person name="Boekhout T."/>
            <person name="Gacser A."/>
            <person name="Gabaldon T."/>
        </authorList>
    </citation>
    <scope>NUCLEOTIDE SEQUENCE [LARGE SCALE GENOMIC DNA]</scope>
    <source>
        <strain evidence="2 3">BP57</strain>
    </source>
</reference>
<gene>
    <name evidence="2" type="ORF">I9W82_003921</name>
</gene>
<dbReference type="SUPFAM" id="SSF52047">
    <property type="entry name" value="RNI-like"/>
    <property type="match status" value="1"/>
</dbReference>
<feature type="compositionally biased region" description="Polar residues" evidence="1">
    <location>
        <begin position="146"/>
        <end position="156"/>
    </location>
</feature>
<proteinExistence type="predicted"/>
<evidence type="ECO:0000256" key="1">
    <source>
        <dbReference type="SAM" id="MobiDB-lite"/>
    </source>
</evidence>
<protein>
    <recommendedName>
        <fullName evidence="4">F-box domain-containing protein</fullName>
    </recommendedName>
</protein>
<feature type="compositionally biased region" description="Polar residues" evidence="1">
    <location>
        <begin position="67"/>
        <end position="84"/>
    </location>
</feature>
<evidence type="ECO:0000313" key="3">
    <source>
        <dbReference type="Proteomes" id="UP000669133"/>
    </source>
</evidence>
<comment type="caution">
    <text evidence="2">The sequence shown here is derived from an EMBL/GenBank/DDBJ whole genome shotgun (WGS) entry which is preliminary data.</text>
</comment>
<feature type="compositionally biased region" description="Polar residues" evidence="1">
    <location>
        <begin position="166"/>
        <end position="182"/>
    </location>
</feature>
<dbReference type="EMBL" id="JAEOAQ010000005">
    <property type="protein sequence ID" value="KAG5418393.1"/>
    <property type="molecule type" value="Genomic_DNA"/>
</dbReference>
<dbReference type="Proteomes" id="UP000669133">
    <property type="component" value="Unassembled WGS sequence"/>
</dbReference>
<feature type="compositionally biased region" description="Low complexity" evidence="1">
    <location>
        <begin position="136"/>
        <end position="145"/>
    </location>
</feature>
<dbReference type="Gene3D" id="3.80.10.10">
    <property type="entry name" value="Ribonuclease Inhibitor"/>
    <property type="match status" value="1"/>
</dbReference>
<accession>A0A8H7ZAR5</accession>
<sequence length="873" mass="99465">MFNKRYKQQQQQQLEQEQPSSQFQQQKQQQKQQHHQNQQVSASSSSSSISTIIQQQQQQQQQDHLNHSNIHVSPSSPDLYYNNSTNKYNYITSTTTPSSRRSHNVFADDESNFIQSNIRRSISAFLQSMGQQISKNNNNNSSSSSGSALDQGNTGLSFHKNREPTSTKLKAQFSVSDPQPQSHETEQSAIGGIRHDLSITPTTSPPEDNHNQYPSAFFLSPVTSNESYNYYSDDASMSDAYPELGHHHHHHHHDISHHHHLLNQSQHQLLGDATAAAELDLTDVSPASSYGEEEEEKNVEVDDVCAGGKRASTSTAEEEEATQEKAVSKEVLSSTTWLQSHSQRQDFTEQEEFSPLLSLPLEILIRVLEYVYVDTDISSINSNLENFANTVPLLSKKFHQLSLCFLYKYTIFNRPHSFDKFLHNLQANPIIGKYVEFIDFQQFTSIGLGRTGRMNQEIQMVTSRTIAHALSMTPNLVEFLASENIQDDMDVQVLNILFNKLPKLKALDFCGASSEAFARAFDQLTIKRELPITKLSLHDCSNVSQDVLNKILRSATHLTRLDLSHTAITSSILLNIPETVRLTHLSLSRCSKLTTKDLIHFLSTHKAIANGSLQWLNLQIDSNVVSPLSDVYLLYTLKHLNAPQLKYLNIGGMPVNSRILYTIKTKFPQLVSLNISHALQVTIEELNGFMQDNHTIKYLDLTGIKSLNKNVVTFLRYNFNSNLEAIEFDYKSLYDYTSRGDCFRVQPLPVSHSSSSSLSMSISFIEDSVYAPPQVWKFYDNEGRRSWIYKMTEEEYQQVINQSNLVYYDLETGQKIVTKLKKPQFLKYAGRKVNCSIGYYNLNGYKDKKFVENCWPVEFSQRGIYNYYSLNVK</sequence>
<feature type="region of interest" description="Disordered" evidence="1">
    <location>
        <begin position="1"/>
        <end position="84"/>
    </location>
</feature>
<dbReference type="GeneID" id="93652550"/>
<feature type="region of interest" description="Disordered" evidence="1">
    <location>
        <begin position="133"/>
        <end position="211"/>
    </location>
</feature>
<keyword evidence="3" id="KW-1185">Reference proteome</keyword>
<feature type="compositionally biased region" description="Low complexity" evidence="1">
    <location>
        <begin position="8"/>
        <end position="62"/>
    </location>
</feature>
<dbReference type="OrthoDB" id="9994419at2759"/>
<dbReference type="RefSeq" id="XP_067547509.1">
    <property type="nucleotide sequence ID" value="XM_067692938.1"/>
</dbReference>
<evidence type="ECO:0000313" key="2">
    <source>
        <dbReference type="EMBL" id="KAG5418393.1"/>
    </source>
</evidence>
<feature type="compositionally biased region" description="Polar residues" evidence="1">
    <location>
        <begin position="199"/>
        <end position="211"/>
    </location>
</feature>
<dbReference type="AlphaFoldDB" id="A0A8H7ZAR5"/>
<dbReference type="InterPro" id="IPR032675">
    <property type="entry name" value="LRR_dom_sf"/>
</dbReference>
<name>A0A8H7ZAR5_9ASCO</name>
<organism evidence="2 3">
    <name type="scientific">Candida metapsilosis</name>
    <dbReference type="NCBI Taxonomy" id="273372"/>
    <lineage>
        <taxon>Eukaryota</taxon>
        <taxon>Fungi</taxon>
        <taxon>Dikarya</taxon>
        <taxon>Ascomycota</taxon>
        <taxon>Saccharomycotina</taxon>
        <taxon>Pichiomycetes</taxon>
        <taxon>Debaryomycetaceae</taxon>
        <taxon>Candida/Lodderomyces clade</taxon>
        <taxon>Candida</taxon>
    </lineage>
</organism>
<evidence type="ECO:0008006" key="4">
    <source>
        <dbReference type="Google" id="ProtNLM"/>
    </source>
</evidence>